<reference evidence="11" key="1">
    <citation type="submission" date="2022-08" db="EMBL/GenBank/DDBJ databases">
        <title>Genome Sequence of the sulphate-reducing bacterium, Pseudodesulfovibrio portus JCM14722.</title>
        <authorList>
            <person name="Kondo R."/>
            <person name="Kataoka T."/>
        </authorList>
    </citation>
    <scope>NUCLEOTIDE SEQUENCE</scope>
    <source>
        <strain evidence="11">JCM 14722</strain>
    </source>
</reference>
<comment type="similarity">
    <text evidence="2 9">Belongs to the membrane-bound acyltransferase family.</text>
</comment>
<protein>
    <submittedName>
        <fullName evidence="11">Peptidoglycan O-acetyltransferase</fullName>
    </submittedName>
</protein>
<keyword evidence="3 9" id="KW-1003">Cell membrane</keyword>
<dbReference type="PIRSF" id="PIRSF500217">
    <property type="entry name" value="AlgI"/>
    <property type="match status" value="1"/>
</dbReference>
<keyword evidence="4 9" id="KW-0808">Transferase</keyword>
<evidence type="ECO:0000256" key="9">
    <source>
        <dbReference type="PIRNR" id="PIRNR016636"/>
    </source>
</evidence>
<accession>A0ABM8APE2</accession>
<keyword evidence="12" id="KW-1185">Reference proteome</keyword>
<feature type="transmembrane region" description="Helical" evidence="10">
    <location>
        <begin position="116"/>
        <end position="134"/>
    </location>
</feature>
<dbReference type="PIRSF" id="PIRSF016636">
    <property type="entry name" value="AlgI_DltB"/>
    <property type="match status" value="1"/>
</dbReference>
<evidence type="ECO:0000256" key="10">
    <source>
        <dbReference type="SAM" id="Phobius"/>
    </source>
</evidence>
<keyword evidence="8 9" id="KW-0012">Acyltransferase</keyword>
<feature type="transmembrane region" description="Helical" evidence="10">
    <location>
        <begin position="396"/>
        <end position="419"/>
    </location>
</feature>
<sequence length="469" mass="53292">MLFNSIQYLFLFLPLVFLGFSLLRLFGNGRVMNVFLALSSLVFYGSWAPQYLLLIGFSVCVNYLIGRTMPGAANPRPLLLLGFTVNLGLLGYFKYAQFALDNVMHVFGSSAPALNIILPIGISFFTFQQISFLVDTYRDREMRYDFADYLLFVTFFPQLIAGPIVYHREMMPQFRELPDRKTDWSMVNTGLLLIAIGLIKKVIIADRLGLWVADGYSDVDALTFWGAWKTSLAYTFQLYYDFSGYMDIALGSAKLFNIDLPWNFNSPYLSMNIQEFWQRWHITLGRFLRNYVYFPLGGNRGGLIPTCANLFLTFLIGGIWHGAGWTFVAWGAMHGAGMVVHRWYRQGGFRLPRPAAWLLTFLFVNAAWVYFRAPDFSTANGLLARMADFGPEARQLAVQAFSGGLEFSGYLAAIVLFTIQDHFYRDSHEWAAVCRPSPVIAAFYTAAFATIALVLMSANLPSEFLYFQF</sequence>
<feature type="transmembrane region" description="Helical" evidence="10">
    <location>
        <begin position="356"/>
        <end position="373"/>
    </location>
</feature>
<evidence type="ECO:0000256" key="6">
    <source>
        <dbReference type="ARBA" id="ARBA00022989"/>
    </source>
</evidence>
<feature type="transmembrane region" description="Helical" evidence="10">
    <location>
        <begin position="47"/>
        <end position="66"/>
    </location>
</feature>
<feature type="transmembrane region" description="Helical" evidence="10">
    <location>
        <begin position="7"/>
        <end position="27"/>
    </location>
</feature>
<name>A0ABM8APE2_9BACT</name>
<keyword evidence="5 10" id="KW-0812">Transmembrane</keyword>
<dbReference type="PANTHER" id="PTHR13285:SF23">
    <property type="entry name" value="TEICHOIC ACID D-ALANYLTRANSFERASE"/>
    <property type="match status" value="1"/>
</dbReference>
<organism evidence="11 12">
    <name type="scientific">Pseudodesulfovibrio portus</name>
    <dbReference type="NCBI Taxonomy" id="231439"/>
    <lineage>
        <taxon>Bacteria</taxon>
        <taxon>Pseudomonadati</taxon>
        <taxon>Thermodesulfobacteriota</taxon>
        <taxon>Desulfovibrionia</taxon>
        <taxon>Desulfovibrionales</taxon>
        <taxon>Desulfovibrionaceae</taxon>
    </lineage>
</organism>
<feature type="transmembrane region" description="Helical" evidence="10">
    <location>
        <begin position="146"/>
        <end position="166"/>
    </location>
</feature>
<evidence type="ECO:0000256" key="5">
    <source>
        <dbReference type="ARBA" id="ARBA00022692"/>
    </source>
</evidence>
<dbReference type="EMBL" id="AP026708">
    <property type="protein sequence ID" value="BDQ33190.1"/>
    <property type="molecule type" value="Genomic_DNA"/>
</dbReference>
<feature type="transmembrane region" description="Helical" evidence="10">
    <location>
        <begin position="78"/>
        <end position="96"/>
    </location>
</feature>
<gene>
    <name evidence="11" type="primary">patA_2</name>
    <name evidence="11" type="ORF">JCM14722_07320</name>
</gene>
<dbReference type="PANTHER" id="PTHR13285">
    <property type="entry name" value="ACYLTRANSFERASE"/>
    <property type="match status" value="1"/>
</dbReference>
<dbReference type="InterPro" id="IPR004299">
    <property type="entry name" value="MBOAT_fam"/>
</dbReference>
<dbReference type="Proteomes" id="UP001061361">
    <property type="component" value="Chromosome"/>
</dbReference>
<evidence type="ECO:0000256" key="4">
    <source>
        <dbReference type="ARBA" id="ARBA00022679"/>
    </source>
</evidence>
<dbReference type="RefSeq" id="WP_264983244.1">
    <property type="nucleotide sequence ID" value="NZ_AP026708.1"/>
</dbReference>
<evidence type="ECO:0000313" key="11">
    <source>
        <dbReference type="EMBL" id="BDQ33190.1"/>
    </source>
</evidence>
<evidence type="ECO:0000256" key="3">
    <source>
        <dbReference type="ARBA" id="ARBA00022475"/>
    </source>
</evidence>
<dbReference type="Pfam" id="PF03062">
    <property type="entry name" value="MBOAT"/>
    <property type="match status" value="1"/>
</dbReference>
<evidence type="ECO:0000256" key="8">
    <source>
        <dbReference type="ARBA" id="ARBA00023315"/>
    </source>
</evidence>
<keyword evidence="6 10" id="KW-1133">Transmembrane helix</keyword>
<comment type="subcellular location">
    <subcellularLocation>
        <location evidence="1">Cell membrane</location>
        <topology evidence="1">Multi-pass membrane protein</topology>
    </subcellularLocation>
</comment>
<proteinExistence type="inferred from homology"/>
<evidence type="ECO:0000256" key="2">
    <source>
        <dbReference type="ARBA" id="ARBA00010323"/>
    </source>
</evidence>
<evidence type="ECO:0000256" key="1">
    <source>
        <dbReference type="ARBA" id="ARBA00004651"/>
    </source>
</evidence>
<dbReference type="InterPro" id="IPR051085">
    <property type="entry name" value="MB_O-acyltransferase"/>
</dbReference>
<evidence type="ECO:0000256" key="7">
    <source>
        <dbReference type="ARBA" id="ARBA00023136"/>
    </source>
</evidence>
<dbReference type="InterPro" id="IPR028362">
    <property type="entry name" value="AlgI"/>
</dbReference>
<feature type="transmembrane region" description="Helical" evidence="10">
    <location>
        <begin position="439"/>
        <end position="460"/>
    </location>
</feature>
<keyword evidence="7 9" id="KW-0472">Membrane</keyword>
<dbReference type="InterPro" id="IPR024194">
    <property type="entry name" value="Ac/AlaTfrase_AlgI/DltB"/>
</dbReference>
<evidence type="ECO:0000313" key="12">
    <source>
        <dbReference type="Proteomes" id="UP001061361"/>
    </source>
</evidence>